<evidence type="ECO:0008006" key="3">
    <source>
        <dbReference type="Google" id="ProtNLM"/>
    </source>
</evidence>
<reference evidence="1 2" key="1">
    <citation type="submission" date="2016-09" db="EMBL/GenBank/DDBJ databases">
        <title>Pseudoalteromonas amylolytica sp. nov., isolated from the surface seawater.</title>
        <authorList>
            <person name="Wu Y.-H."/>
            <person name="Cheng H."/>
            <person name="Jin X.-B."/>
            <person name="Wang C.-S."/>
            <person name="Xu X.-W."/>
        </authorList>
    </citation>
    <scope>NUCLEOTIDE SEQUENCE [LARGE SCALE GENOMIC DNA]</scope>
    <source>
        <strain evidence="1 2">JW1</strain>
    </source>
</reference>
<name>A0A1S1MU25_9GAMM</name>
<dbReference type="AlphaFoldDB" id="A0A1S1MU25"/>
<gene>
    <name evidence="1" type="ORF">BET10_14615</name>
</gene>
<proteinExistence type="predicted"/>
<dbReference type="Proteomes" id="UP000179786">
    <property type="component" value="Unassembled WGS sequence"/>
</dbReference>
<organism evidence="1 2">
    <name type="scientific">Pseudoalteromonas amylolytica</name>
    <dbReference type="NCBI Taxonomy" id="1859457"/>
    <lineage>
        <taxon>Bacteria</taxon>
        <taxon>Pseudomonadati</taxon>
        <taxon>Pseudomonadota</taxon>
        <taxon>Gammaproteobacteria</taxon>
        <taxon>Alteromonadales</taxon>
        <taxon>Pseudoalteromonadaceae</taxon>
        <taxon>Pseudoalteromonas</taxon>
    </lineage>
</organism>
<dbReference type="STRING" id="1859457.BET10_14615"/>
<sequence length="166" mass="18701">MLTRYLIMGCLIASPQIVAKCNESGYRSFDFWLGHWQVFTKDGQLAGENTISKSHDGCVVKEVYSTKSGFSGESLNIYDINTNTWHQTWVDNSGLLLRLDGGLNDGCMILSGARSADSQKQVIERITWTPNEDGTVRQLWERKEVTATKWQTVFDGLYKPAKADKN</sequence>
<dbReference type="RefSeq" id="WP_070985978.1">
    <property type="nucleotide sequence ID" value="NZ_MKJU01000027.1"/>
</dbReference>
<keyword evidence="2" id="KW-1185">Reference proteome</keyword>
<dbReference type="EMBL" id="MKJU01000027">
    <property type="protein sequence ID" value="OHU90009.1"/>
    <property type="molecule type" value="Genomic_DNA"/>
</dbReference>
<protein>
    <recommendedName>
        <fullName evidence="3">DUF1579 domain-containing protein</fullName>
    </recommendedName>
</protein>
<accession>A0A1S1MU25</accession>
<evidence type="ECO:0000313" key="1">
    <source>
        <dbReference type="EMBL" id="OHU90009.1"/>
    </source>
</evidence>
<comment type="caution">
    <text evidence="1">The sequence shown here is derived from an EMBL/GenBank/DDBJ whole genome shotgun (WGS) entry which is preliminary data.</text>
</comment>
<dbReference type="OrthoDB" id="8902597at2"/>
<evidence type="ECO:0000313" key="2">
    <source>
        <dbReference type="Proteomes" id="UP000179786"/>
    </source>
</evidence>